<dbReference type="Proteomes" id="UP001207468">
    <property type="component" value="Unassembled WGS sequence"/>
</dbReference>
<evidence type="ECO:0000313" key="1">
    <source>
        <dbReference type="EMBL" id="KAI9507182.1"/>
    </source>
</evidence>
<protein>
    <submittedName>
        <fullName evidence="1">FAD/NAD-P-binding domain-containing protein</fullName>
    </submittedName>
</protein>
<sequence>MSDLEGNFDVIILGTGLVESIAAAALSKAGFKVAHLDNNSYYGGDEANLTLDELARWADNRSTPLEKYEKISSYLVAQRTKFTSITRSSAVPDHARHYSISLAPSLIPSVGPFISSLIASGVSRYGGYRLLERVGIYSSSKGLQNVPGSKGDIFKSTLSLIEKRRLMRFFKFATGKFESSNELQGHEQTPFPEFLQSKFSLPQEIVDAIVYALAFCASTADVTLHALTRLRNYFQSAGRYGASPFLVGHYGGLGEIAQGFCRVSAVNGGVYILDKKTEDITPPSTSADKFVAHLADFPSPLTAGVLIAADDQLPESLQPLLTKAQNTDESLMARCIAIIDQPILFPPVLSSEGLSGDGVNFAPVSSGEEDAGGQSSASTRLASALAEAPLVDTSIIIFPPCSVEGGSSIKVAQAFTTGAGTFSAPEGKYVVYVSIPIKDGEDPEALMEPYLNTVFSLASVSEPLFKVAYVQHISFPSSSTPTIDLPPIFVTPALPPHVAEISDYANSAAESLFNRVVDHLKAKIPQAWTRERSGEEGGGDGDVFAEIMVPMWPPLGDEEEAGEDE</sequence>
<accession>A0ACC0U8K4</accession>
<name>A0ACC0U8K4_9AGAM</name>
<organism evidence="1 2">
    <name type="scientific">Russula earlei</name>
    <dbReference type="NCBI Taxonomy" id="71964"/>
    <lineage>
        <taxon>Eukaryota</taxon>
        <taxon>Fungi</taxon>
        <taxon>Dikarya</taxon>
        <taxon>Basidiomycota</taxon>
        <taxon>Agaricomycotina</taxon>
        <taxon>Agaricomycetes</taxon>
        <taxon>Russulales</taxon>
        <taxon>Russulaceae</taxon>
        <taxon>Russula</taxon>
    </lineage>
</organism>
<comment type="caution">
    <text evidence="1">The sequence shown here is derived from an EMBL/GenBank/DDBJ whole genome shotgun (WGS) entry which is preliminary data.</text>
</comment>
<reference evidence="1" key="1">
    <citation type="submission" date="2021-03" db="EMBL/GenBank/DDBJ databases">
        <title>Evolutionary priming and transition to the ectomycorrhizal habit in an iconic lineage of mushroom-forming fungi: is preadaptation a requirement?</title>
        <authorList>
            <consortium name="DOE Joint Genome Institute"/>
            <person name="Looney B.P."/>
            <person name="Miyauchi S."/>
            <person name="Morin E."/>
            <person name="Drula E."/>
            <person name="Courty P.E."/>
            <person name="Chicoki N."/>
            <person name="Fauchery L."/>
            <person name="Kohler A."/>
            <person name="Kuo A."/>
            <person name="LaButti K."/>
            <person name="Pangilinan J."/>
            <person name="Lipzen A."/>
            <person name="Riley R."/>
            <person name="Andreopoulos W."/>
            <person name="He G."/>
            <person name="Johnson J."/>
            <person name="Barry K.W."/>
            <person name="Grigoriev I.V."/>
            <person name="Nagy L."/>
            <person name="Hibbett D."/>
            <person name="Henrissat B."/>
            <person name="Matheny P.B."/>
            <person name="Labbe J."/>
            <person name="Martin A.F."/>
        </authorList>
    </citation>
    <scope>NUCLEOTIDE SEQUENCE</scope>
    <source>
        <strain evidence="1">BPL698</strain>
    </source>
</reference>
<proteinExistence type="predicted"/>
<evidence type="ECO:0000313" key="2">
    <source>
        <dbReference type="Proteomes" id="UP001207468"/>
    </source>
</evidence>
<dbReference type="EMBL" id="JAGFNK010000136">
    <property type="protein sequence ID" value="KAI9507182.1"/>
    <property type="molecule type" value="Genomic_DNA"/>
</dbReference>
<gene>
    <name evidence="1" type="ORF">F5148DRAFT_981728</name>
</gene>
<keyword evidence="2" id="KW-1185">Reference proteome</keyword>